<reference evidence="1 2" key="1">
    <citation type="submission" date="2017-07" db="EMBL/GenBank/DDBJ databases">
        <title>Annotated genome sequence of Bacterioplanes sanyensis isolated from Red Sea.</title>
        <authorList>
            <person name="Rehman Z.U."/>
        </authorList>
    </citation>
    <scope>NUCLEOTIDE SEQUENCE [LARGE SCALE GENOMIC DNA]</scope>
    <source>
        <strain evidence="1 2">NV9</strain>
    </source>
</reference>
<dbReference type="Proteomes" id="UP000202440">
    <property type="component" value="Chromosome"/>
</dbReference>
<evidence type="ECO:0000313" key="1">
    <source>
        <dbReference type="EMBL" id="ASP39167.1"/>
    </source>
</evidence>
<sequence length="494" mass="54407">MVVVADVQPVIAVGHGRIKAMKKSSLVLLFFTPAVTAMQSLDDEALGQVTGEGIGATFEDVVLYSGDYGRPDDFQLRLRLTDESPLQADYLVFSELRFNKSGEQPGSVNGAGYFGSYTDPFVVADIRTLTEQHVVSSGPLAGQNRQQTALYTAFPAADLQQTERSFYHFSDTQLGVENEIVRYNTINLSRGDQEKYYNGLPVGFFDGNESNVNLGNLYAMDDSYASLQLAQQDRLDNAASKFDLHMRIDSLTTEADRNDANESFLSYVDVFGARLYGTEFYLWGHDNQGETLNSNPYSNNGGPVYADRGLALSLSLGLQADAIRLTTDADQSLASTLALNNVDVYIPFGSVDQPVTISTVKYDQFVRGQWAAGVREGVEKTQLRLEIAGLPQDVGQAPQGNIFIESMSFGDPNDEEVITGRQDIFLRDANGNIIETVPDVIHRAFVPKTVTYNEQVDLYNAANPNNQIPNIPNQNVVEIRGLEIQRLVITTQDL</sequence>
<gene>
    <name evidence="1" type="ORF">CHH28_10970</name>
</gene>
<accession>A0A222FJE1</accession>
<protein>
    <submittedName>
        <fullName evidence="1">Uncharacterized protein</fullName>
    </submittedName>
</protein>
<evidence type="ECO:0000313" key="2">
    <source>
        <dbReference type="Proteomes" id="UP000202440"/>
    </source>
</evidence>
<dbReference type="KEGG" id="bsan:CHH28_10970"/>
<keyword evidence="2" id="KW-1185">Reference proteome</keyword>
<name>A0A222FJE1_9GAMM</name>
<dbReference type="EMBL" id="CP022530">
    <property type="protein sequence ID" value="ASP39167.1"/>
    <property type="molecule type" value="Genomic_DNA"/>
</dbReference>
<proteinExistence type="predicted"/>
<dbReference type="AlphaFoldDB" id="A0A222FJE1"/>
<organism evidence="1 2">
    <name type="scientific">Bacterioplanes sanyensis</name>
    <dbReference type="NCBI Taxonomy" id="1249553"/>
    <lineage>
        <taxon>Bacteria</taxon>
        <taxon>Pseudomonadati</taxon>
        <taxon>Pseudomonadota</taxon>
        <taxon>Gammaproteobacteria</taxon>
        <taxon>Oceanospirillales</taxon>
        <taxon>Oceanospirillaceae</taxon>
        <taxon>Bacterioplanes</taxon>
    </lineage>
</organism>